<sequence length="129" mass="15370">MKSLYYIYNQLYSVFEIAIHIFIKSVVFNGLFILLFAAIYIVFDYVKNPTIFNDTDKSKILNKYVTLSTKNQFLYNIEVPYPVSYTTFDFTQLQNFIILLQQVVVVVLLVYYKIHFVAELHKKYHTKII</sequence>
<keyword evidence="1" id="KW-0472">Membrane</keyword>
<organism evidence="2">
    <name type="scientific">viral metagenome</name>
    <dbReference type="NCBI Taxonomy" id="1070528"/>
    <lineage>
        <taxon>unclassified sequences</taxon>
        <taxon>metagenomes</taxon>
        <taxon>organismal metagenomes</taxon>
    </lineage>
</organism>
<dbReference type="EMBL" id="MN740130">
    <property type="protein sequence ID" value="QHT89007.1"/>
    <property type="molecule type" value="Genomic_DNA"/>
</dbReference>
<feature type="transmembrane region" description="Helical" evidence="1">
    <location>
        <begin position="93"/>
        <end position="112"/>
    </location>
</feature>
<keyword evidence="1" id="KW-1133">Transmembrane helix</keyword>
<evidence type="ECO:0000256" key="1">
    <source>
        <dbReference type="SAM" id="Phobius"/>
    </source>
</evidence>
<protein>
    <submittedName>
        <fullName evidence="2">Uncharacterized protein</fullName>
    </submittedName>
</protein>
<dbReference type="AlphaFoldDB" id="A0A6C0I9F8"/>
<proteinExistence type="predicted"/>
<evidence type="ECO:0000313" key="2">
    <source>
        <dbReference type="EMBL" id="QHT89007.1"/>
    </source>
</evidence>
<accession>A0A6C0I9F8</accession>
<feature type="transmembrane region" description="Helical" evidence="1">
    <location>
        <begin position="21"/>
        <end position="43"/>
    </location>
</feature>
<reference evidence="2" key="1">
    <citation type="journal article" date="2020" name="Nature">
        <title>Giant virus diversity and host interactions through global metagenomics.</title>
        <authorList>
            <person name="Schulz F."/>
            <person name="Roux S."/>
            <person name="Paez-Espino D."/>
            <person name="Jungbluth S."/>
            <person name="Walsh D.A."/>
            <person name="Denef V.J."/>
            <person name="McMahon K.D."/>
            <person name="Konstantinidis K.T."/>
            <person name="Eloe-Fadrosh E.A."/>
            <person name="Kyrpides N.C."/>
            <person name="Woyke T."/>
        </authorList>
    </citation>
    <scope>NUCLEOTIDE SEQUENCE</scope>
    <source>
        <strain evidence="2">GVMAG-M-3300023184-51</strain>
    </source>
</reference>
<keyword evidence="1" id="KW-0812">Transmembrane</keyword>
<name>A0A6C0I9F8_9ZZZZ</name>